<dbReference type="FunFam" id="2.130.10.10:FF:000178">
    <property type="entry name" value="WD repeat domain 3"/>
    <property type="match status" value="1"/>
</dbReference>
<accession>A0A5E8CB11</accession>
<evidence type="ECO:0000256" key="6">
    <source>
        <dbReference type="PROSITE-ProRule" id="PRU00221"/>
    </source>
</evidence>
<reference evidence="9 10" key="1">
    <citation type="submission" date="2019-09" db="EMBL/GenBank/DDBJ databases">
        <authorList>
            <person name="Brejova B."/>
        </authorList>
    </citation>
    <scope>NUCLEOTIDE SEQUENCE [LARGE SCALE GENOMIC DNA]</scope>
</reference>
<keyword evidence="3" id="KW-0677">Repeat</keyword>
<evidence type="ECO:0000256" key="5">
    <source>
        <dbReference type="ARBA" id="ARBA00038229"/>
    </source>
</evidence>
<protein>
    <recommendedName>
        <fullName evidence="8">Small-subunit processome Utp12 domain-containing protein</fullName>
    </recommendedName>
</protein>
<dbReference type="GO" id="GO:0030490">
    <property type="term" value="P:maturation of SSU-rRNA"/>
    <property type="evidence" value="ECO:0007669"/>
    <property type="project" value="TreeGrafter"/>
</dbReference>
<feature type="repeat" description="WD" evidence="6">
    <location>
        <begin position="112"/>
        <end position="145"/>
    </location>
</feature>
<dbReference type="PROSITE" id="PS50294">
    <property type="entry name" value="WD_REPEATS_REGION"/>
    <property type="match status" value="3"/>
</dbReference>
<dbReference type="InterPro" id="IPR051570">
    <property type="entry name" value="TBC1_cilium_biogenesis"/>
</dbReference>
<feature type="repeat" description="WD" evidence="6">
    <location>
        <begin position="90"/>
        <end position="111"/>
    </location>
</feature>
<dbReference type="InterPro" id="IPR007148">
    <property type="entry name" value="SSU_processome_Utp12"/>
</dbReference>
<dbReference type="EMBL" id="CABVLU010000005">
    <property type="protein sequence ID" value="VVT58486.1"/>
    <property type="molecule type" value="Genomic_DNA"/>
</dbReference>
<feature type="domain" description="Small-subunit processome Utp12" evidence="8">
    <location>
        <begin position="840"/>
        <end position="951"/>
    </location>
</feature>
<dbReference type="GO" id="GO:0034388">
    <property type="term" value="C:Pwp2p-containing subcomplex of 90S preribosome"/>
    <property type="evidence" value="ECO:0007669"/>
    <property type="project" value="TreeGrafter"/>
</dbReference>
<feature type="repeat" description="WD" evidence="6">
    <location>
        <begin position="428"/>
        <end position="468"/>
    </location>
</feature>
<dbReference type="Pfam" id="PF25173">
    <property type="entry name" value="Beta-prop_WDR3_1st"/>
    <property type="match status" value="1"/>
</dbReference>
<dbReference type="InterPro" id="IPR019775">
    <property type="entry name" value="WD40_repeat_CS"/>
</dbReference>
<feature type="repeat" description="WD" evidence="6">
    <location>
        <begin position="187"/>
        <end position="209"/>
    </location>
</feature>
<feature type="region of interest" description="Disordered" evidence="7">
    <location>
        <begin position="760"/>
        <end position="795"/>
    </location>
</feature>
<dbReference type="Proteomes" id="UP000398389">
    <property type="component" value="Unassembled WGS sequence"/>
</dbReference>
<sequence>MVQKDYYRFEQEAAFGVIESASNVVWLPPTATLAAGGRALVGSLETASVWDLKTGTLLSTLLDTSKASSTSSAAAPEVTAVASFGGQMHASGYSDGTVKVWDATTGEMQVSLSAHRKAVTTLVFDASGTRLVSGSRDTNLVVWDLVNEVGLWRLRSHKDAIVGAAFVRAKTQLEEDQVADAEDQTWLVSASKDGTLKLWDLETQHCVETKVAHSSNDCWSLEYSPALETLITGSGNKELAFWKVDVNAPLGSQIVRLGTLNKQSGDRANTIKVFNGGEGVVALPRYLAVASADRSIEVFKIKSSEEIKKSVARKLKRRRERGLDVADGGEFALSEDDITEKYVSHTVIRTPAKVRSFDFAFGELDLAMYEYANPNARDIRPQANTLVIVAALANNALETYSVAAPMSVGIKAKSAGPAEYSRVSSVDRPGHRTDIRALSISSDDRMVASASNGQLKVWNVRTRQCIRTFDCGYALCCSFLPGDGLIVVGTKTGDLELFDVASSTLLETVNAHIGGSVWALHVSPDGKSFVTAGGADKSVKFWSLAVVRDAVPGTSRTVARMKIKHTRTLELDDDVMCVRLSPDMRVIAVALLNSTVKVFFVDSLKFALDLYGHKLPVLGMDISTDSKLLVTCSADKNIKLWGLDFGDCHRSIFAHQESIMGVVFDPLTDLEAGGDTQELKGHTAHNFFSVSKDKLVKYWDGDNFQQLQALAGHHGEVWALAVAHSGDFVVTGSHDKSIRVWHRTDEQLFLVEERDRELEEQHEQALTAQYDADAEEAERAGDNEDEEESSVARASKTTIETLKAGERLLESLDLAAADMVRDENTPQHIILSHKGVTGPEYALSVLSSIRPQELEDAVLVLPLDRVLCLLELCALWLSPVQSGSDRAPITRNKTAVVCRALFTVLRVYHRQIAANIKARASLEKTRLLLRKRLADQRDRIGYNIAGLKTIKETWDREHRKVFVDEREQDEEDERHSRKRIYASV</sequence>
<evidence type="ECO:0000256" key="1">
    <source>
        <dbReference type="ARBA" id="ARBA00004604"/>
    </source>
</evidence>
<dbReference type="OrthoDB" id="407922at2759"/>
<dbReference type="FunFam" id="2.130.10.10:FF:000157">
    <property type="entry name" value="WD repeat domain 3"/>
    <property type="match status" value="1"/>
</dbReference>
<keyword evidence="4" id="KW-0539">Nucleus</keyword>
<dbReference type="GO" id="GO:0030515">
    <property type="term" value="F:snoRNA binding"/>
    <property type="evidence" value="ECO:0007669"/>
    <property type="project" value="TreeGrafter"/>
</dbReference>
<dbReference type="GeneID" id="43585044"/>
<dbReference type="PANTHER" id="PTHR19853">
    <property type="entry name" value="WD REPEAT CONTAINING PROTEIN 3 WDR3"/>
    <property type="match status" value="1"/>
</dbReference>
<dbReference type="PRINTS" id="PR00320">
    <property type="entry name" value="GPROTEINBRPT"/>
</dbReference>
<gene>
    <name evidence="9" type="ORF">SAPINGB_P006233</name>
</gene>
<name>A0A5E8CB11_9ASCO</name>
<organism evidence="9 10">
    <name type="scientific">Magnusiomyces paraingens</name>
    <dbReference type="NCBI Taxonomy" id="2606893"/>
    <lineage>
        <taxon>Eukaryota</taxon>
        <taxon>Fungi</taxon>
        <taxon>Dikarya</taxon>
        <taxon>Ascomycota</taxon>
        <taxon>Saccharomycotina</taxon>
        <taxon>Dipodascomycetes</taxon>
        <taxon>Dipodascales</taxon>
        <taxon>Dipodascaceae</taxon>
        <taxon>Magnusiomyces</taxon>
    </lineage>
</organism>
<dbReference type="SMART" id="SM00320">
    <property type="entry name" value="WD40"/>
    <property type="match status" value="12"/>
</dbReference>
<dbReference type="SUPFAM" id="SSF117289">
    <property type="entry name" value="Nucleoporin domain"/>
    <property type="match status" value="1"/>
</dbReference>
<comment type="similarity">
    <text evidence="5">Belongs to the WD repeat WDR3/UTP12 family.</text>
</comment>
<evidence type="ECO:0000256" key="7">
    <source>
        <dbReference type="SAM" id="MobiDB-lite"/>
    </source>
</evidence>
<feature type="repeat" description="WD" evidence="6">
    <location>
        <begin position="610"/>
        <end position="651"/>
    </location>
</feature>
<dbReference type="Pfam" id="PF25172">
    <property type="entry name" value="Beta-prop_WDR3_2nd"/>
    <property type="match status" value="1"/>
</dbReference>
<evidence type="ECO:0000313" key="10">
    <source>
        <dbReference type="Proteomes" id="UP000398389"/>
    </source>
</evidence>
<dbReference type="AlphaFoldDB" id="A0A5E8CB11"/>
<dbReference type="Gene3D" id="2.130.10.10">
    <property type="entry name" value="YVTN repeat-like/Quinoprotein amine dehydrogenase"/>
    <property type="match status" value="5"/>
</dbReference>
<dbReference type="CDD" id="cd00200">
    <property type="entry name" value="WD40"/>
    <property type="match status" value="1"/>
</dbReference>
<evidence type="ECO:0000259" key="8">
    <source>
        <dbReference type="Pfam" id="PF04003"/>
    </source>
</evidence>
<evidence type="ECO:0000313" key="9">
    <source>
        <dbReference type="EMBL" id="VVT58486.1"/>
    </source>
</evidence>
<feature type="repeat" description="WD" evidence="6">
    <location>
        <begin position="710"/>
        <end position="741"/>
    </location>
</feature>
<keyword evidence="2 6" id="KW-0853">WD repeat</keyword>
<dbReference type="InterPro" id="IPR036322">
    <property type="entry name" value="WD40_repeat_dom_sf"/>
</dbReference>
<evidence type="ECO:0000256" key="3">
    <source>
        <dbReference type="ARBA" id="ARBA00022737"/>
    </source>
</evidence>
<dbReference type="Pfam" id="PF04003">
    <property type="entry name" value="Utp12"/>
    <property type="match status" value="1"/>
</dbReference>
<dbReference type="PANTHER" id="PTHR19853:SF0">
    <property type="entry name" value="WD REPEAT-CONTAINING PROTEIN 3"/>
    <property type="match status" value="1"/>
</dbReference>
<dbReference type="InterPro" id="IPR015943">
    <property type="entry name" value="WD40/YVTN_repeat-like_dom_sf"/>
</dbReference>
<dbReference type="PROSITE" id="PS00678">
    <property type="entry name" value="WD_REPEATS_1"/>
    <property type="match status" value="3"/>
</dbReference>
<dbReference type="GO" id="GO:0032040">
    <property type="term" value="C:small-subunit processome"/>
    <property type="evidence" value="ECO:0007669"/>
    <property type="project" value="TreeGrafter"/>
</dbReference>
<proteinExistence type="inferred from homology"/>
<dbReference type="PROSITE" id="PS50082">
    <property type="entry name" value="WD_REPEATS_2"/>
    <property type="match status" value="6"/>
</dbReference>
<comment type="subcellular location">
    <subcellularLocation>
        <location evidence="1">Nucleus</location>
        <location evidence="1">Nucleolus</location>
    </subcellularLocation>
</comment>
<dbReference type="SUPFAM" id="SSF50978">
    <property type="entry name" value="WD40 repeat-like"/>
    <property type="match status" value="1"/>
</dbReference>
<dbReference type="InterPro" id="IPR020472">
    <property type="entry name" value="WD40_PAC1"/>
</dbReference>
<evidence type="ECO:0000256" key="4">
    <source>
        <dbReference type="ARBA" id="ARBA00023242"/>
    </source>
</evidence>
<dbReference type="RefSeq" id="XP_031856835.1">
    <property type="nucleotide sequence ID" value="XM_032000944.1"/>
</dbReference>
<evidence type="ECO:0000256" key="2">
    <source>
        <dbReference type="ARBA" id="ARBA00022574"/>
    </source>
</evidence>
<dbReference type="InterPro" id="IPR001680">
    <property type="entry name" value="WD40_rpt"/>
</dbReference>
<keyword evidence="10" id="KW-1185">Reference proteome</keyword>